<dbReference type="AlphaFoldDB" id="A0A1Y6BSQ6"/>
<name>A0A1Y6BSQ6_9BACT</name>
<sequence length="253" mass="29037">MGQNSSITFPKIASCLRDILKERGITYRALADMLQVSEGSIKHFFRKKDGNVGEISRICEVLDFSFFDLVLRAKEHRAPGSQLSPAQESFLIANPHHFDFLDELIMNKGKVAEIQAKYQLTDASVRRYINDLEEASFLEVHPNRIKLLLKSPISYSEGSSMPKFVAKRCATRVTQFLFSDENDLYRKRYVTRTAMLSQETGNLIIAKLMDIGKEIDEKKRHECAIYPIEDLERFEIFVGVARDDDPPRDIIDL</sequence>
<proteinExistence type="predicted"/>
<dbReference type="EMBL" id="FWZT01000006">
    <property type="protein sequence ID" value="SMF19057.1"/>
    <property type="molecule type" value="Genomic_DNA"/>
</dbReference>
<feature type="domain" description="HTH cro/C1-type" evidence="1">
    <location>
        <begin position="16"/>
        <end position="69"/>
    </location>
</feature>
<dbReference type="PROSITE" id="PS50943">
    <property type="entry name" value="HTH_CROC1"/>
    <property type="match status" value="1"/>
</dbReference>
<organism evidence="2 3">
    <name type="scientific">Pseudobacteriovorax antillogorgiicola</name>
    <dbReference type="NCBI Taxonomy" id="1513793"/>
    <lineage>
        <taxon>Bacteria</taxon>
        <taxon>Pseudomonadati</taxon>
        <taxon>Bdellovibrionota</taxon>
        <taxon>Oligoflexia</taxon>
        <taxon>Oligoflexales</taxon>
        <taxon>Pseudobacteriovoracaceae</taxon>
        <taxon>Pseudobacteriovorax</taxon>
    </lineage>
</organism>
<dbReference type="STRING" id="1513793.SAMN06296036_106235"/>
<dbReference type="InterPro" id="IPR001387">
    <property type="entry name" value="Cro/C1-type_HTH"/>
</dbReference>
<reference evidence="3" key="1">
    <citation type="submission" date="2017-04" db="EMBL/GenBank/DDBJ databases">
        <authorList>
            <person name="Varghese N."/>
            <person name="Submissions S."/>
        </authorList>
    </citation>
    <scope>NUCLEOTIDE SEQUENCE [LARGE SCALE GENOMIC DNA]</scope>
    <source>
        <strain evidence="3">RKEM611</strain>
    </source>
</reference>
<gene>
    <name evidence="2" type="ORF">SAMN06296036_106235</name>
</gene>
<dbReference type="SMART" id="SM00530">
    <property type="entry name" value="HTH_XRE"/>
    <property type="match status" value="1"/>
</dbReference>
<dbReference type="CDD" id="cd00093">
    <property type="entry name" value="HTH_XRE"/>
    <property type="match status" value="1"/>
</dbReference>
<dbReference type="Gene3D" id="1.10.260.40">
    <property type="entry name" value="lambda repressor-like DNA-binding domains"/>
    <property type="match status" value="1"/>
</dbReference>
<accession>A0A1Y6BSQ6</accession>
<keyword evidence="3" id="KW-1185">Reference proteome</keyword>
<dbReference type="InterPro" id="IPR010982">
    <property type="entry name" value="Lambda_DNA-bd_dom_sf"/>
</dbReference>
<keyword evidence="2" id="KW-0238">DNA-binding</keyword>
<protein>
    <submittedName>
        <fullName evidence="2">Cro/C1-type HTH DNA-binding domain-containing protein</fullName>
    </submittedName>
</protein>
<dbReference type="SUPFAM" id="SSF47413">
    <property type="entry name" value="lambda repressor-like DNA-binding domains"/>
    <property type="match status" value="1"/>
</dbReference>
<dbReference type="GO" id="GO:0003677">
    <property type="term" value="F:DNA binding"/>
    <property type="evidence" value="ECO:0007669"/>
    <property type="project" value="UniProtKB-KW"/>
</dbReference>
<dbReference type="OrthoDB" id="5298444at2"/>
<evidence type="ECO:0000259" key="1">
    <source>
        <dbReference type="PROSITE" id="PS50943"/>
    </source>
</evidence>
<dbReference type="Proteomes" id="UP000192907">
    <property type="component" value="Unassembled WGS sequence"/>
</dbReference>
<evidence type="ECO:0000313" key="3">
    <source>
        <dbReference type="Proteomes" id="UP000192907"/>
    </source>
</evidence>
<evidence type="ECO:0000313" key="2">
    <source>
        <dbReference type="EMBL" id="SMF19057.1"/>
    </source>
</evidence>
<dbReference type="RefSeq" id="WP_132317691.1">
    <property type="nucleotide sequence ID" value="NZ_FWZT01000006.1"/>
</dbReference>